<name>A0A164T7K7_DAUCS</name>
<organism evidence="1">
    <name type="scientific">Daucus carota subsp. sativus</name>
    <name type="common">Carrot</name>
    <dbReference type="NCBI Taxonomy" id="79200"/>
    <lineage>
        <taxon>Eukaryota</taxon>
        <taxon>Viridiplantae</taxon>
        <taxon>Streptophyta</taxon>
        <taxon>Embryophyta</taxon>
        <taxon>Tracheophyta</taxon>
        <taxon>Spermatophyta</taxon>
        <taxon>Magnoliopsida</taxon>
        <taxon>eudicotyledons</taxon>
        <taxon>Gunneridae</taxon>
        <taxon>Pentapetalae</taxon>
        <taxon>asterids</taxon>
        <taxon>campanulids</taxon>
        <taxon>Apiales</taxon>
        <taxon>Apiaceae</taxon>
        <taxon>Apioideae</taxon>
        <taxon>Scandiceae</taxon>
        <taxon>Daucinae</taxon>
        <taxon>Daucus</taxon>
        <taxon>Daucus sect. Daucus</taxon>
    </lineage>
</organism>
<dbReference type="AlphaFoldDB" id="A0A164T7K7"/>
<sequence>MILGAIFRDRDILGINSWSCVNEGNTSVCVCLSVCISTYMCWVWLEKTVAVIAMGLVVAESRRKLLTTGMVLGVQPSVGMNPLISELNDCGEGSVVQLSGKIKCVWIILF</sequence>
<evidence type="ECO:0000313" key="1">
    <source>
        <dbReference type="EMBL" id="KZM87166.1"/>
    </source>
</evidence>
<dbReference type="EMBL" id="LNRQ01000007">
    <property type="protein sequence ID" value="KZM87166.1"/>
    <property type="molecule type" value="Genomic_DNA"/>
</dbReference>
<dbReference type="Proteomes" id="UP000077755">
    <property type="component" value="Chromosome 7"/>
</dbReference>
<dbReference type="Gramene" id="KZM87166">
    <property type="protein sequence ID" value="KZM87166"/>
    <property type="gene ID" value="DCAR_024300"/>
</dbReference>
<reference evidence="2" key="2">
    <citation type="submission" date="2022-03" db="EMBL/GenBank/DDBJ databases">
        <title>Draft title - Genomic analysis of global carrot germplasm unveils the trajectory of domestication and the origin of high carotenoid orange carrot.</title>
        <authorList>
            <person name="Iorizzo M."/>
            <person name="Ellison S."/>
            <person name="Senalik D."/>
            <person name="Macko-Podgorni A."/>
            <person name="Grzebelus D."/>
            <person name="Bostan H."/>
            <person name="Rolling W."/>
            <person name="Curaba J."/>
            <person name="Simon P."/>
        </authorList>
    </citation>
    <scope>NUCLEOTIDE SEQUENCE</scope>
    <source>
        <tissue evidence="2">Leaf</tissue>
    </source>
</reference>
<accession>A0A164T7K7</accession>
<evidence type="ECO:0000313" key="2">
    <source>
        <dbReference type="EMBL" id="WOH08641.1"/>
    </source>
</evidence>
<protein>
    <submittedName>
        <fullName evidence="1">Uncharacterized protein</fullName>
    </submittedName>
</protein>
<proteinExistence type="predicted"/>
<gene>
    <name evidence="1" type="ORF">DCAR_024300</name>
    <name evidence="2" type="ORF">DCAR_0728085</name>
</gene>
<dbReference type="EMBL" id="CP093349">
    <property type="protein sequence ID" value="WOH08641.1"/>
    <property type="molecule type" value="Genomic_DNA"/>
</dbReference>
<evidence type="ECO:0000313" key="3">
    <source>
        <dbReference type="Proteomes" id="UP000077755"/>
    </source>
</evidence>
<reference evidence="1" key="1">
    <citation type="journal article" date="2016" name="Nat. Genet.">
        <title>A high-quality carrot genome assembly provides new insights into carotenoid accumulation and asterid genome evolution.</title>
        <authorList>
            <person name="Iorizzo M."/>
            <person name="Ellison S."/>
            <person name="Senalik D."/>
            <person name="Zeng P."/>
            <person name="Satapoomin P."/>
            <person name="Huang J."/>
            <person name="Bowman M."/>
            <person name="Iovene M."/>
            <person name="Sanseverino W."/>
            <person name="Cavagnaro P."/>
            <person name="Yildiz M."/>
            <person name="Macko-Podgorni A."/>
            <person name="Moranska E."/>
            <person name="Grzebelus E."/>
            <person name="Grzebelus D."/>
            <person name="Ashrafi H."/>
            <person name="Zheng Z."/>
            <person name="Cheng S."/>
            <person name="Spooner D."/>
            <person name="Van Deynze A."/>
            <person name="Simon P."/>
        </authorList>
    </citation>
    <scope>NUCLEOTIDE SEQUENCE [LARGE SCALE GENOMIC DNA]</scope>
    <source>
        <tissue evidence="1">Leaf</tissue>
    </source>
</reference>
<keyword evidence="3" id="KW-1185">Reference proteome</keyword>